<evidence type="ECO:0000313" key="2">
    <source>
        <dbReference type="Proteomes" id="UP000805193"/>
    </source>
</evidence>
<protein>
    <submittedName>
        <fullName evidence="1">Uncharacterized protein</fullName>
    </submittedName>
</protein>
<name>A0AC60QHW5_IXOPE</name>
<dbReference type="EMBL" id="JABSTQ010009032">
    <property type="protein sequence ID" value="KAG0433793.1"/>
    <property type="molecule type" value="Genomic_DNA"/>
</dbReference>
<organism evidence="1 2">
    <name type="scientific">Ixodes persulcatus</name>
    <name type="common">Taiga tick</name>
    <dbReference type="NCBI Taxonomy" id="34615"/>
    <lineage>
        <taxon>Eukaryota</taxon>
        <taxon>Metazoa</taxon>
        <taxon>Ecdysozoa</taxon>
        <taxon>Arthropoda</taxon>
        <taxon>Chelicerata</taxon>
        <taxon>Arachnida</taxon>
        <taxon>Acari</taxon>
        <taxon>Parasitiformes</taxon>
        <taxon>Ixodida</taxon>
        <taxon>Ixodoidea</taxon>
        <taxon>Ixodidae</taxon>
        <taxon>Ixodinae</taxon>
        <taxon>Ixodes</taxon>
    </lineage>
</organism>
<proteinExistence type="predicted"/>
<sequence length="106" mass="11517">MAASTILKVSEQCRIINCCSVKTKEPAVAKEVVIALATGVKGVRIIVTDSKNFILRFTKGRVSRHALRVLRGSREDITTKTNLLWTTAHSSLPGNEAALITLPEDS</sequence>
<accession>A0AC60QHW5</accession>
<keyword evidence="2" id="KW-1185">Reference proteome</keyword>
<comment type="caution">
    <text evidence="1">The sequence shown here is derived from an EMBL/GenBank/DDBJ whole genome shotgun (WGS) entry which is preliminary data.</text>
</comment>
<reference evidence="1 2" key="1">
    <citation type="journal article" date="2020" name="Cell">
        <title>Large-Scale Comparative Analyses of Tick Genomes Elucidate Their Genetic Diversity and Vector Capacities.</title>
        <authorList>
            <consortium name="Tick Genome and Microbiome Consortium (TIGMIC)"/>
            <person name="Jia N."/>
            <person name="Wang J."/>
            <person name="Shi W."/>
            <person name="Du L."/>
            <person name="Sun Y."/>
            <person name="Zhan W."/>
            <person name="Jiang J.F."/>
            <person name="Wang Q."/>
            <person name="Zhang B."/>
            <person name="Ji P."/>
            <person name="Bell-Sakyi L."/>
            <person name="Cui X.M."/>
            <person name="Yuan T.T."/>
            <person name="Jiang B.G."/>
            <person name="Yang W.F."/>
            <person name="Lam T.T."/>
            <person name="Chang Q.C."/>
            <person name="Ding S.J."/>
            <person name="Wang X.J."/>
            <person name="Zhu J.G."/>
            <person name="Ruan X.D."/>
            <person name="Zhao L."/>
            <person name="Wei J.T."/>
            <person name="Ye R.Z."/>
            <person name="Que T.C."/>
            <person name="Du C.H."/>
            <person name="Zhou Y.H."/>
            <person name="Cheng J.X."/>
            <person name="Dai P.F."/>
            <person name="Guo W.B."/>
            <person name="Han X.H."/>
            <person name="Huang E.J."/>
            <person name="Li L.F."/>
            <person name="Wei W."/>
            <person name="Gao Y.C."/>
            <person name="Liu J.Z."/>
            <person name="Shao H.Z."/>
            <person name="Wang X."/>
            <person name="Wang C.C."/>
            <person name="Yang T.C."/>
            <person name="Huo Q.B."/>
            <person name="Li W."/>
            <person name="Chen H.Y."/>
            <person name="Chen S.E."/>
            <person name="Zhou L.G."/>
            <person name="Ni X.B."/>
            <person name="Tian J.H."/>
            <person name="Sheng Y."/>
            <person name="Liu T."/>
            <person name="Pan Y.S."/>
            <person name="Xia L.Y."/>
            <person name="Li J."/>
            <person name="Zhao F."/>
            <person name="Cao W.C."/>
        </authorList>
    </citation>
    <scope>NUCLEOTIDE SEQUENCE [LARGE SCALE GENOMIC DNA]</scope>
    <source>
        <strain evidence="1">Iper-2018</strain>
    </source>
</reference>
<dbReference type="Proteomes" id="UP000805193">
    <property type="component" value="Unassembled WGS sequence"/>
</dbReference>
<evidence type="ECO:0000313" key="1">
    <source>
        <dbReference type="EMBL" id="KAG0433793.1"/>
    </source>
</evidence>
<gene>
    <name evidence="1" type="ORF">HPB47_019603</name>
</gene>